<dbReference type="GeneID" id="8852356"/>
<evidence type="ECO:0000256" key="4">
    <source>
        <dbReference type="ARBA" id="ARBA00022989"/>
    </source>
</evidence>
<comment type="subcellular location">
    <subcellularLocation>
        <location evidence="1">Membrane</location>
        <topology evidence="1">Multi-pass membrane protein</topology>
    </subcellularLocation>
</comment>
<feature type="transmembrane region" description="Helical" evidence="7">
    <location>
        <begin position="367"/>
        <end position="384"/>
    </location>
</feature>
<dbReference type="InterPro" id="IPR053937">
    <property type="entry name" value="GOST_TM"/>
</dbReference>
<keyword evidence="3" id="KW-0732">Signal</keyword>
<dbReference type="AlphaFoldDB" id="D2V3G9"/>
<dbReference type="PANTHER" id="PTHR21229">
    <property type="entry name" value="LUNG SEVEN TRANSMEMBRANE RECEPTOR"/>
    <property type="match status" value="1"/>
</dbReference>
<gene>
    <name evidence="9" type="ORF">NAEGRDRAFT_63358</name>
</gene>
<feature type="compositionally biased region" description="Acidic residues" evidence="6">
    <location>
        <begin position="454"/>
        <end position="464"/>
    </location>
</feature>
<dbReference type="OrthoDB" id="19932at2759"/>
<feature type="transmembrane region" description="Helical" evidence="7">
    <location>
        <begin position="249"/>
        <end position="273"/>
    </location>
</feature>
<dbReference type="Proteomes" id="UP000006671">
    <property type="component" value="Unassembled WGS sequence"/>
</dbReference>
<dbReference type="FunCoup" id="D2V3G9">
    <property type="interactions" value="365"/>
</dbReference>
<feature type="domain" description="GOST seven transmembrane" evidence="8">
    <location>
        <begin position="175"/>
        <end position="387"/>
    </location>
</feature>
<evidence type="ECO:0000256" key="1">
    <source>
        <dbReference type="ARBA" id="ARBA00004141"/>
    </source>
</evidence>
<dbReference type="OMA" id="PMAITLW"/>
<keyword evidence="2 7" id="KW-0812">Transmembrane</keyword>
<dbReference type="GO" id="GO:0005794">
    <property type="term" value="C:Golgi apparatus"/>
    <property type="evidence" value="ECO:0007669"/>
    <property type="project" value="TreeGrafter"/>
</dbReference>
<dbReference type="Pfam" id="PF06814">
    <property type="entry name" value="GOST_TM"/>
    <property type="match status" value="1"/>
</dbReference>
<dbReference type="InterPro" id="IPR009637">
    <property type="entry name" value="GPR107/GPR108-like"/>
</dbReference>
<dbReference type="eggNOG" id="KOG2568">
    <property type="taxonomic scope" value="Eukaryota"/>
</dbReference>
<sequence>MFSMVVFGEDLQTLFNNASENYYSLSSLLTDKVCENHVAISKRSHLTRFTHRMHAKYEDFTKSGIYYAIILNCDTDSSQKSMTITTGTIRYTNPFGQLSAEQYSNLPFYAIMSIATFSIGIIYILSVLGFEIECKRPFGIQFIKKLLFWRKDTTRETQAPKKKPEKLVGSYSIIVWICVVLLLFLFENSFSFAMYQYIDMNGLNSNFLYTGASLFHMLRKLFSRVFILLLCMGYGSIRDIIGGVKSILIWTYAFVYAMAVIASELVDMLFIKVHLMSPFVASILSTPIIFLDIIAFLWIIGELFTLMKQLKRKGQGDRLSVFISLTVTIIFYFIATVGWVVYSYFILDNSDQFQYDKRWETNWTVGAVWSIIFMVVMIAIMVIFRKSNIIKVQRLGIEKEQKYAQLSQNDDEDQDVKQIHEKLENEEELDEIIDRKVQKKESVDTKRPGFTIDDISEEEDDGDLEAVVKNN</sequence>
<evidence type="ECO:0000259" key="8">
    <source>
        <dbReference type="Pfam" id="PF06814"/>
    </source>
</evidence>
<proteinExistence type="predicted"/>
<dbReference type="RefSeq" id="XP_002681380.1">
    <property type="nucleotide sequence ID" value="XM_002681334.1"/>
</dbReference>
<evidence type="ECO:0000313" key="10">
    <source>
        <dbReference type="Proteomes" id="UP000006671"/>
    </source>
</evidence>
<protein>
    <submittedName>
        <fullName evidence="9">Predicted protein</fullName>
    </submittedName>
</protein>
<feature type="transmembrane region" description="Helical" evidence="7">
    <location>
        <begin position="108"/>
        <end position="130"/>
    </location>
</feature>
<feature type="transmembrane region" description="Helical" evidence="7">
    <location>
        <begin position="279"/>
        <end position="300"/>
    </location>
</feature>
<evidence type="ECO:0000256" key="7">
    <source>
        <dbReference type="SAM" id="Phobius"/>
    </source>
</evidence>
<evidence type="ECO:0000256" key="5">
    <source>
        <dbReference type="ARBA" id="ARBA00023136"/>
    </source>
</evidence>
<keyword evidence="10" id="KW-1185">Reference proteome</keyword>
<keyword evidence="5 7" id="KW-0472">Membrane</keyword>
<evidence type="ECO:0000256" key="2">
    <source>
        <dbReference type="ARBA" id="ARBA00022692"/>
    </source>
</evidence>
<evidence type="ECO:0000256" key="3">
    <source>
        <dbReference type="ARBA" id="ARBA00022729"/>
    </source>
</evidence>
<dbReference type="KEGG" id="ngr:NAEGRDRAFT_63358"/>
<evidence type="ECO:0000256" key="6">
    <source>
        <dbReference type="SAM" id="MobiDB-lite"/>
    </source>
</evidence>
<dbReference type="GO" id="GO:0016020">
    <property type="term" value="C:membrane"/>
    <property type="evidence" value="ECO:0007669"/>
    <property type="project" value="UniProtKB-SubCell"/>
</dbReference>
<dbReference type="PANTHER" id="PTHR21229:SF1">
    <property type="entry name" value="GH17801P"/>
    <property type="match status" value="1"/>
</dbReference>
<keyword evidence="4 7" id="KW-1133">Transmembrane helix</keyword>
<evidence type="ECO:0000313" key="9">
    <source>
        <dbReference type="EMBL" id="EFC48636.1"/>
    </source>
</evidence>
<dbReference type="EMBL" id="GG738850">
    <property type="protein sequence ID" value="EFC48636.1"/>
    <property type="molecule type" value="Genomic_DNA"/>
</dbReference>
<dbReference type="VEuPathDB" id="AmoebaDB:NAEGRDRAFT_63358"/>
<reference evidence="9 10" key="1">
    <citation type="journal article" date="2010" name="Cell">
        <title>The genome of Naegleria gruberi illuminates early eukaryotic versatility.</title>
        <authorList>
            <person name="Fritz-Laylin L.K."/>
            <person name="Prochnik S.E."/>
            <person name="Ginger M.L."/>
            <person name="Dacks J.B."/>
            <person name="Carpenter M.L."/>
            <person name="Field M.C."/>
            <person name="Kuo A."/>
            <person name="Paredez A."/>
            <person name="Chapman J."/>
            <person name="Pham J."/>
            <person name="Shu S."/>
            <person name="Neupane R."/>
            <person name="Cipriano M."/>
            <person name="Mancuso J."/>
            <person name="Tu H."/>
            <person name="Salamov A."/>
            <person name="Lindquist E."/>
            <person name="Shapiro H."/>
            <person name="Lucas S."/>
            <person name="Grigoriev I.V."/>
            <person name="Cande W.Z."/>
            <person name="Fulton C."/>
            <person name="Rokhsar D.S."/>
            <person name="Dawson S.C."/>
        </authorList>
    </citation>
    <scope>NUCLEOTIDE SEQUENCE [LARGE SCALE GENOMIC DNA]</scope>
    <source>
        <strain evidence="9 10">NEG-M</strain>
    </source>
</reference>
<feature type="transmembrane region" description="Helical" evidence="7">
    <location>
        <begin position="321"/>
        <end position="347"/>
    </location>
</feature>
<name>D2V3G9_NAEGR</name>
<dbReference type="InParanoid" id="D2V3G9"/>
<organism evidence="10">
    <name type="scientific">Naegleria gruberi</name>
    <name type="common">Amoeba</name>
    <dbReference type="NCBI Taxonomy" id="5762"/>
    <lineage>
        <taxon>Eukaryota</taxon>
        <taxon>Discoba</taxon>
        <taxon>Heterolobosea</taxon>
        <taxon>Tetramitia</taxon>
        <taxon>Eutetramitia</taxon>
        <taxon>Vahlkampfiidae</taxon>
        <taxon>Naegleria</taxon>
    </lineage>
</organism>
<feature type="transmembrane region" description="Helical" evidence="7">
    <location>
        <begin position="171"/>
        <end position="198"/>
    </location>
</feature>
<accession>D2V3G9</accession>
<feature type="region of interest" description="Disordered" evidence="6">
    <location>
        <begin position="439"/>
        <end position="471"/>
    </location>
</feature>